<gene>
    <name evidence="3" type="ORF">AVDCRST_MAG21-866</name>
</gene>
<protein>
    <submittedName>
        <fullName evidence="3">Transmembrane protein, distant homology with ydbS</fullName>
    </submittedName>
</protein>
<sequence length="179" mass="18759">MRGRGRSPGYCGDVDFGDRLFADPDINWQPVSPALVKERRLPAGVLGLAGAGLVVLGSRASAGGWVLVAVGLAVVAIAAALWFIVVPRIVASWRYAEREQDLLVSHGRLQRRLSVVPYGRMQVIEVSANPISRRLGIATVTLVTASAATDATIPGVPNEAASQLRDRLAAKGEAAAAGL</sequence>
<feature type="transmembrane region" description="Helical" evidence="1">
    <location>
        <begin position="41"/>
        <end position="58"/>
    </location>
</feature>
<dbReference type="PANTHER" id="PTHR34473:SF3">
    <property type="entry name" value="TRANSMEMBRANE PROTEIN-RELATED"/>
    <property type="match status" value="1"/>
</dbReference>
<accession>A0A6J4MXM9</accession>
<dbReference type="InterPro" id="IPR005182">
    <property type="entry name" value="YdbS-like_PH"/>
</dbReference>
<dbReference type="EMBL" id="CADCUL010000090">
    <property type="protein sequence ID" value="CAA9371719.1"/>
    <property type="molecule type" value="Genomic_DNA"/>
</dbReference>
<evidence type="ECO:0000256" key="1">
    <source>
        <dbReference type="SAM" id="Phobius"/>
    </source>
</evidence>
<evidence type="ECO:0000313" key="3">
    <source>
        <dbReference type="EMBL" id="CAA9371719.1"/>
    </source>
</evidence>
<dbReference type="PANTHER" id="PTHR34473">
    <property type="entry name" value="UPF0699 TRANSMEMBRANE PROTEIN YDBS"/>
    <property type="match status" value="1"/>
</dbReference>
<feature type="domain" description="YdbS-like PH" evidence="2">
    <location>
        <begin position="91"/>
        <end position="168"/>
    </location>
</feature>
<name>A0A6J4MXM9_9ACTN</name>
<keyword evidence="1" id="KW-0472">Membrane</keyword>
<dbReference type="Pfam" id="PF03703">
    <property type="entry name" value="bPH_2"/>
    <property type="match status" value="1"/>
</dbReference>
<proteinExistence type="predicted"/>
<feature type="transmembrane region" description="Helical" evidence="1">
    <location>
        <begin position="64"/>
        <end position="85"/>
    </location>
</feature>
<dbReference type="AlphaFoldDB" id="A0A6J4MXM9"/>
<reference evidence="3" key="1">
    <citation type="submission" date="2020-02" db="EMBL/GenBank/DDBJ databases">
        <authorList>
            <person name="Meier V. D."/>
        </authorList>
    </citation>
    <scope>NUCLEOTIDE SEQUENCE</scope>
    <source>
        <strain evidence="3">AVDCRST_MAG21</strain>
    </source>
</reference>
<keyword evidence="1" id="KW-1133">Transmembrane helix</keyword>
<organism evidence="3">
    <name type="scientific">uncultured Nocardioidaceae bacterium</name>
    <dbReference type="NCBI Taxonomy" id="253824"/>
    <lineage>
        <taxon>Bacteria</taxon>
        <taxon>Bacillati</taxon>
        <taxon>Actinomycetota</taxon>
        <taxon>Actinomycetes</taxon>
        <taxon>Propionibacteriales</taxon>
        <taxon>Nocardioidaceae</taxon>
        <taxon>environmental samples</taxon>
    </lineage>
</organism>
<keyword evidence="1 3" id="KW-0812">Transmembrane</keyword>
<evidence type="ECO:0000259" key="2">
    <source>
        <dbReference type="Pfam" id="PF03703"/>
    </source>
</evidence>